<gene>
    <name evidence="16" type="ORF">HH304_18365</name>
</gene>
<dbReference type="PROSITE" id="PS00041">
    <property type="entry name" value="HTH_ARAC_FAMILY_1"/>
    <property type="match status" value="1"/>
</dbReference>
<dbReference type="Pfam" id="PF07495">
    <property type="entry name" value="Y_Y_Y"/>
    <property type="match status" value="1"/>
</dbReference>
<feature type="modified residue" description="4-aspartylphosphate" evidence="12">
    <location>
        <position position="1142"/>
    </location>
</feature>
<dbReference type="InterPro" id="IPR013783">
    <property type="entry name" value="Ig-like_fold"/>
</dbReference>
<dbReference type="InterPro" id="IPR015943">
    <property type="entry name" value="WD40/YVTN_repeat-like_dom_sf"/>
</dbReference>
<feature type="domain" description="Response regulatory" evidence="15">
    <location>
        <begin position="1094"/>
        <end position="1209"/>
    </location>
</feature>
<name>A0A848J7A7_9BACT</name>
<dbReference type="EMBL" id="JABBNU010000012">
    <property type="protein sequence ID" value="NMM50380.1"/>
    <property type="molecule type" value="Genomic_DNA"/>
</dbReference>
<dbReference type="Pfam" id="PF00072">
    <property type="entry name" value="Response_reg"/>
    <property type="match status" value="1"/>
</dbReference>
<dbReference type="InterPro" id="IPR001789">
    <property type="entry name" value="Sig_transdc_resp-reg_receiver"/>
</dbReference>
<dbReference type="Gene3D" id="3.30.565.10">
    <property type="entry name" value="Histidine kinase-like ATPase, C-terminal domain"/>
    <property type="match status" value="1"/>
</dbReference>
<dbReference type="GO" id="GO:0005524">
    <property type="term" value="F:ATP binding"/>
    <property type="evidence" value="ECO:0007669"/>
    <property type="project" value="UniProtKB-KW"/>
</dbReference>
<dbReference type="Gene3D" id="2.130.10.10">
    <property type="entry name" value="YVTN repeat-like/Quinoprotein amine dehydrogenase"/>
    <property type="match status" value="2"/>
</dbReference>
<dbReference type="InterPro" id="IPR018060">
    <property type="entry name" value="HTH_AraC"/>
</dbReference>
<keyword evidence="6" id="KW-0418">Kinase</keyword>
<dbReference type="SMART" id="SM00388">
    <property type="entry name" value="HisKA"/>
    <property type="match status" value="1"/>
</dbReference>
<evidence type="ECO:0000256" key="7">
    <source>
        <dbReference type="ARBA" id="ARBA00022840"/>
    </source>
</evidence>
<dbReference type="InterPro" id="IPR011123">
    <property type="entry name" value="Y_Y_Y"/>
</dbReference>
<keyword evidence="10" id="KW-0238">DNA-binding</keyword>
<evidence type="ECO:0000259" key="15">
    <source>
        <dbReference type="PROSITE" id="PS50110"/>
    </source>
</evidence>
<reference evidence="16 17" key="1">
    <citation type="submission" date="2020-04" db="EMBL/GenBank/DDBJ databases">
        <title>Flammeovirgaceae bacterium KN852 isolated from deep sea.</title>
        <authorList>
            <person name="Zhang D.-C."/>
        </authorList>
    </citation>
    <scope>NUCLEOTIDE SEQUENCE [LARGE SCALE GENOMIC DNA]</scope>
    <source>
        <strain evidence="16 17">KN852</strain>
    </source>
</reference>
<sequence length="1343" mass="153467">MKFFYCILMLLPIWVSGQINSEYNNFLHLSVKDGLSESSVIAIEEDKLGRMWIGTRNGLNVYDGEEMKIYRADPSKKNWLINSDIISLEEDNNGFIWIGTYNGFCRFDPKTEKFKNFFTTSAEEEHAHRSVRVIKQLKTGEIWLGTSKGIIVFDSDDNFTIYKNLDGLTDITVSDILEDSKQNIWLGTTKGLIQAIRTSNNDIQFKRHLTTRYTINTLNQLDSNTLLIATNDVGLYSYNYKEHNFHPYKPREIPSRDIRKLVFDKDGNLWVGSFEGAYIVNHSNQDVINIVSQKGNPNSLTRNSIKEIFVDSNGSVWLGTYYGGANIWNKNNFNFNTVYKSVGNNVESLGVVSSIVEDDNQNIYYGTEGNGISVFDKNGKFLEELSSILSNKVNNDNIKALFVDDHLLWIGTLKSGSFCFNLKTEKFILKDISEELWVALLNKAVYDIKKTDEFIHFATFGDGLISFNSETGNIKEIQSTSQTDLTNSRIRCLMSDNENNLWIGTDKGLNKLPYSEMKNKTPRLNQYLFNSETEYGANINCLYQSRDKTIYAGTKELGVLKFDGETFNRYDLNIDQANFVTAFSIIEDAKNNLWIAANIGLLNYNSKRKTSTIYNFGEGFLNNEFINNSIIRRNNGKIIIGGVEGATLFNPDFLIKAQHNKKIILNQFIINGKDTAVNIAYTKYVSLNYDNTSFIIRFSSPDYTSLSTNIYKYRLKGLNDEWRTTDNNEVAYTLQKPGTYTFEVKNAKSNFNSDPETLTIKVNPAPWQTWWAYISYLMILIFSLFQLYRFLQSKWILKHQLRMERIDKEKQKELNRSKLEFFTNISHDFRTPLTLILAPTEQLISDFNGSKSTFDKLKVIERNANQLLNLVNQIMDFRKFEEGKIDIKVSEGNIVNLLQDVYSSFDDYAKMKGFKFSLIASKDSISIYYDPFQLEKVFYNLISNAFKFTESGGKIEIEVSETDDQVNISIRDNGKGIDPEFISKIFDRYYEVASNRKYQKHFNQGSGIGLHIAQRIVQGHGGKIMVKSGENQGSDFIVSLKKGKSHFNLNQINTEIKCLKETGDKNKKPKEIPIKTDSPLLSKLDKLTNAKSSKILIVEDNDDFRNYVNEILSEHFEVDTAIHGQQGLEKAITVKPDIILTDVIMPVMEGTSLCQKLKEDSRTNHIPVIMLTSASSSVQKIEGLQSGADAYITKPFVPSELVLSINNLINSAAKIRVKSSGEFSELEINTQDAEERKLFKRALEIIYSNIDEPAFDIPQFSQQLGMSRTALFNKVKAWTNQTPKEFITSVRMKRACNLLEGGEISVSNVCYKVGFKDPKYFSKCFRKYYNITPSAYAEKFGNF</sequence>
<organism evidence="16 17">
    <name type="scientific">Marinigracilibium pacificum</name>
    <dbReference type="NCBI Taxonomy" id="2729599"/>
    <lineage>
        <taxon>Bacteria</taxon>
        <taxon>Pseudomonadati</taxon>
        <taxon>Bacteroidota</taxon>
        <taxon>Cytophagia</taxon>
        <taxon>Cytophagales</taxon>
        <taxon>Flammeovirgaceae</taxon>
        <taxon>Marinigracilibium</taxon>
    </lineage>
</organism>
<dbReference type="InterPro" id="IPR011110">
    <property type="entry name" value="Reg_prop"/>
</dbReference>
<keyword evidence="8" id="KW-0902">Two-component regulatory system</keyword>
<comment type="caution">
    <text evidence="16">The sequence shown here is derived from an EMBL/GenBank/DDBJ whole genome shotgun (WGS) entry which is preliminary data.</text>
</comment>
<dbReference type="InterPro" id="IPR011006">
    <property type="entry name" value="CheY-like_superfamily"/>
</dbReference>
<evidence type="ECO:0000256" key="11">
    <source>
        <dbReference type="ARBA" id="ARBA00023163"/>
    </source>
</evidence>
<dbReference type="Gene3D" id="1.10.287.130">
    <property type="match status" value="1"/>
</dbReference>
<keyword evidence="3 12" id="KW-0597">Phosphoprotein</keyword>
<dbReference type="CDD" id="cd00082">
    <property type="entry name" value="HisKA"/>
    <property type="match status" value="1"/>
</dbReference>
<evidence type="ECO:0000313" key="16">
    <source>
        <dbReference type="EMBL" id="NMM50380.1"/>
    </source>
</evidence>
<dbReference type="GO" id="GO:0043565">
    <property type="term" value="F:sequence-specific DNA binding"/>
    <property type="evidence" value="ECO:0007669"/>
    <property type="project" value="InterPro"/>
</dbReference>
<proteinExistence type="predicted"/>
<evidence type="ECO:0000256" key="8">
    <source>
        <dbReference type="ARBA" id="ARBA00023012"/>
    </source>
</evidence>
<keyword evidence="17" id="KW-1185">Reference proteome</keyword>
<dbReference type="InterPro" id="IPR036890">
    <property type="entry name" value="HATPase_C_sf"/>
</dbReference>
<dbReference type="SUPFAM" id="SSF55874">
    <property type="entry name" value="ATPase domain of HSP90 chaperone/DNA topoisomerase II/histidine kinase"/>
    <property type="match status" value="1"/>
</dbReference>
<keyword evidence="9" id="KW-0805">Transcription regulation</keyword>
<dbReference type="InterPro" id="IPR003661">
    <property type="entry name" value="HisK_dim/P_dom"/>
</dbReference>
<evidence type="ECO:0000256" key="5">
    <source>
        <dbReference type="ARBA" id="ARBA00022741"/>
    </source>
</evidence>
<dbReference type="Pfam" id="PF07494">
    <property type="entry name" value="Reg_prop"/>
    <property type="match status" value="5"/>
</dbReference>
<dbReference type="PROSITE" id="PS50109">
    <property type="entry name" value="HIS_KIN"/>
    <property type="match status" value="1"/>
</dbReference>
<dbReference type="EC" id="2.7.13.3" evidence="2"/>
<dbReference type="InterPro" id="IPR011047">
    <property type="entry name" value="Quinoprotein_ADH-like_sf"/>
</dbReference>
<dbReference type="SUPFAM" id="SSF46689">
    <property type="entry name" value="Homeodomain-like"/>
    <property type="match status" value="1"/>
</dbReference>
<dbReference type="RefSeq" id="WP_271711690.1">
    <property type="nucleotide sequence ID" value="NZ_JABBNU010000012.1"/>
</dbReference>
<keyword evidence="7" id="KW-0067">ATP-binding</keyword>
<dbReference type="SUPFAM" id="SSF52172">
    <property type="entry name" value="CheY-like"/>
    <property type="match status" value="1"/>
</dbReference>
<evidence type="ECO:0000256" key="9">
    <source>
        <dbReference type="ARBA" id="ARBA00023015"/>
    </source>
</evidence>
<dbReference type="GO" id="GO:0000155">
    <property type="term" value="F:phosphorelay sensor kinase activity"/>
    <property type="evidence" value="ECO:0007669"/>
    <property type="project" value="InterPro"/>
</dbReference>
<keyword evidence="11" id="KW-0804">Transcription</keyword>
<evidence type="ECO:0000256" key="1">
    <source>
        <dbReference type="ARBA" id="ARBA00000085"/>
    </source>
</evidence>
<feature type="domain" description="Histidine kinase" evidence="14">
    <location>
        <begin position="824"/>
        <end position="1044"/>
    </location>
</feature>
<dbReference type="SUPFAM" id="SSF50998">
    <property type="entry name" value="Quinoprotein alcohol dehydrogenase-like"/>
    <property type="match status" value="1"/>
</dbReference>
<keyword evidence="5" id="KW-0547">Nucleotide-binding</keyword>
<dbReference type="PRINTS" id="PR00344">
    <property type="entry name" value="BCTRLSENSOR"/>
</dbReference>
<dbReference type="SUPFAM" id="SSF47384">
    <property type="entry name" value="Homodimeric domain of signal transducing histidine kinase"/>
    <property type="match status" value="1"/>
</dbReference>
<dbReference type="SMART" id="SM00448">
    <property type="entry name" value="REC"/>
    <property type="match status" value="1"/>
</dbReference>
<evidence type="ECO:0000256" key="6">
    <source>
        <dbReference type="ARBA" id="ARBA00022777"/>
    </source>
</evidence>
<evidence type="ECO:0000259" key="13">
    <source>
        <dbReference type="PROSITE" id="PS01124"/>
    </source>
</evidence>
<dbReference type="Pfam" id="PF00512">
    <property type="entry name" value="HisKA"/>
    <property type="match status" value="1"/>
</dbReference>
<evidence type="ECO:0000256" key="10">
    <source>
        <dbReference type="ARBA" id="ARBA00023125"/>
    </source>
</evidence>
<evidence type="ECO:0000256" key="2">
    <source>
        <dbReference type="ARBA" id="ARBA00012438"/>
    </source>
</evidence>
<accession>A0A848J7A7</accession>
<evidence type="ECO:0000313" key="17">
    <source>
        <dbReference type="Proteomes" id="UP000559010"/>
    </source>
</evidence>
<dbReference type="FunFam" id="1.10.287.130:FF:000034">
    <property type="entry name" value="Two-component system sensor histidine kinase/response regulator"/>
    <property type="match status" value="1"/>
</dbReference>
<dbReference type="SUPFAM" id="SSF63829">
    <property type="entry name" value="Calcium-dependent phosphotriesterase"/>
    <property type="match status" value="1"/>
</dbReference>
<keyword evidence="4" id="KW-0808">Transferase</keyword>
<dbReference type="PROSITE" id="PS50110">
    <property type="entry name" value="RESPONSE_REGULATORY"/>
    <property type="match status" value="1"/>
</dbReference>
<dbReference type="Gene3D" id="1.10.10.60">
    <property type="entry name" value="Homeodomain-like"/>
    <property type="match status" value="1"/>
</dbReference>
<dbReference type="SMART" id="SM00342">
    <property type="entry name" value="HTH_ARAC"/>
    <property type="match status" value="1"/>
</dbReference>
<dbReference type="InterPro" id="IPR003594">
    <property type="entry name" value="HATPase_dom"/>
</dbReference>
<dbReference type="PROSITE" id="PS01124">
    <property type="entry name" value="HTH_ARAC_FAMILY_2"/>
    <property type="match status" value="1"/>
</dbReference>
<dbReference type="PANTHER" id="PTHR43547">
    <property type="entry name" value="TWO-COMPONENT HISTIDINE KINASE"/>
    <property type="match status" value="1"/>
</dbReference>
<evidence type="ECO:0000256" key="4">
    <source>
        <dbReference type="ARBA" id="ARBA00022679"/>
    </source>
</evidence>
<dbReference type="FunFam" id="3.30.565.10:FF:000037">
    <property type="entry name" value="Hybrid sensor histidine kinase/response regulator"/>
    <property type="match status" value="1"/>
</dbReference>
<feature type="domain" description="HTH araC/xylS-type" evidence="13">
    <location>
        <begin position="1240"/>
        <end position="1339"/>
    </location>
</feature>
<evidence type="ECO:0000259" key="14">
    <source>
        <dbReference type="PROSITE" id="PS50109"/>
    </source>
</evidence>
<dbReference type="CDD" id="cd00075">
    <property type="entry name" value="HATPase"/>
    <property type="match status" value="1"/>
</dbReference>
<dbReference type="InterPro" id="IPR036097">
    <property type="entry name" value="HisK_dim/P_sf"/>
</dbReference>
<dbReference type="GO" id="GO:0003700">
    <property type="term" value="F:DNA-binding transcription factor activity"/>
    <property type="evidence" value="ECO:0007669"/>
    <property type="project" value="InterPro"/>
</dbReference>
<dbReference type="SMART" id="SM00387">
    <property type="entry name" value="HATPase_c"/>
    <property type="match status" value="1"/>
</dbReference>
<evidence type="ECO:0000256" key="12">
    <source>
        <dbReference type="PROSITE-ProRule" id="PRU00169"/>
    </source>
</evidence>
<dbReference type="InterPro" id="IPR005467">
    <property type="entry name" value="His_kinase_dom"/>
</dbReference>
<dbReference type="Pfam" id="PF12833">
    <property type="entry name" value="HTH_18"/>
    <property type="match status" value="1"/>
</dbReference>
<dbReference type="Gene3D" id="3.40.50.2300">
    <property type="match status" value="1"/>
</dbReference>
<dbReference type="Pfam" id="PF02518">
    <property type="entry name" value="HATPase_c"/>
    <property type="match status" value="1"/>
</dbReference>
<dbReference type="PANTHER" id="PTHR43547:SF2">
    <property type="entry name" value="HYBRID SIGNAL TRANSDUCTION HISTIDINE KINASE C"/>
    <property type="match status" value="1"/>
</dbReference>
<dbReference type="InterPro" id="IPR004358">
    <property type="entry name" value="Sig_transdc_His_kin-like_C"/>
</dbReference>
<comment type="catalytic activity">
    <reaction evidence="1">
        <text>ATP + protein L-histidine = ADP + protein N-phospho-L-histidine.</text>
        <dbReference type="EC" id="2.7.13.3"/>
    </reaction>
</comment>
<dbReference type="InterPro" id="IPR009057">
    <property type="entry name" value="Homeodomain-like_sf"/>
</dbReference>
<dbReference type="InterPro" id="IPR018062">
    <property type="entry name" value="HTH_AraC-typ_CS"/>
</dbReference>
<protein>
    <recommendedName>
        <fullName evidence="2">histidine kinase</fullName>
        <ecNumber evidence="2">2.7.13.3</ecNumber>
    </recommendedName>
</protein>
<dbReference type="Proteomes" id="UP000559010">
    <property type="component" value="Unassembled WGS sequence"/>
</dbReference>
<dbReference type="Gene3D" id="2.60.40.10">
    <property type="entry name" value="Immunoglobulins"/>
    <property type="match status" value="1"/>
</dbReference>
<dbReference type="CDD" id="cd17574">
    <property type="entry name" value="REC_OmpR"/>
    <property type="match status" value="1"/>
</dbReference>
<evidence type="ECO:0000256" key="3">
    <source>
        <dbReference type="ARBA" id="ARBA00022553"/>
    </source>
</evidence>